<comment type="caution">
    <text evidence="1">The sequence shown here is derived from an EMBL/GenBank/DDBJ whole genome shotgun (WGS) entry which is preliminary data.</text>
</comment>
<keyword evidence="2" id="KW-1185">Reference proteome</keyword>
<evidence type="ECO:0000313" key="1">
    <source>
        <dbReference type="EMBL" id="CAK9073858.1"/>
    </source>
</evidence>
<reference evidence="1 2" key="1">
    <citation type="submission" date="2024-02" db="EMBL/GenBank/DDBJ databases">
        <authorList>
            <person name="Chen Y."/>
            <person name="Shah S."/>
            <person name="Dougan E. K."/>
            <person name="Thang M."/>
            <person name="Chan C."/>
        </authorList>
    </citation>
    <scope>NUCLEOTIDE SEQUENCE [LARGE SCALE GENOMIC DNA]</scope>
</reference>
<dbReference type="Proteomes" id="UP001642484">
    <property type="component" value="Unassembled WGS sequence"/>
</dbReference>
<accession>A0ABP0PCT2</accession>
<proteinExistence type="predicted"/>
<name>A0ABP0PCT2_9DINO</name>
<sequence>MRCRSCRSCSRRTARRFGKDLPTGHLRLAKVSSPPWHSEALESLLGKAYFGLMCARWAALFFWEDRQELLADAKSAIWQELSGHNAPPPPKSRRQVSEELQPFRWALYVALLYSLWDMISKVTRGFA</sequence>
<protein>
    <submittedName>
        <fullName evidence="1">Uncharacterized protein</fullName>
    </submittedName>
</protein>
<gene>
    <name evidence="1" type="ORF">CCMP2556_LOCUS36393</name>
</gene>
<organism evidence="1 2">
    <name type="scientific">Durusdinium trenchii</name>
    <dbReference type="NCBI Taxonomy" id="1381693"/>
    <lineage>
        <taxon>Eukaryota</taxon>
        <taxon>Sar</taxon>
        <taxon>Alveolata</taxon>
        <taxon>Dinophyceae</taxon>
        <taxon>Suessiales</taxon>
        <taxon>Symbiodiniaceae</taxon>
        <taxon>Durusdinium</taxon>
    </lineage>
</organism>
<dbReference type="EMBL" id="CAXAMN010022929">
    <property type="protein sequence ID" value="CAK9073858.1"/>
    <property type="molecule type" value="Genomic_DNA"/>
</dbReference>
<evidence type="ECO:0000313" key="2">
    <source>
        <dbReference type="Proteomes" id="UP001642484"/>
    </source>
</evidence>